<organism evidence="8 9">
    <name type="scientific">Schaedlerella arabinosiphila</name>
    <dbReference type="NCBI Taxonomy" id="2044587"/>
    <lineage>
        <taxon>Bacteria</taxon>
        <taxon>Bacillati</taxon>
        <taxon>Bacillota</taxon>
        <taxon>Clostridia</taxon>
        <taxon>Lachnospirales</taxon>
        <taxon>Lachnospiraceae</taxon>
        <taxon>Schaedlerella</taxon>
    </lineage>
</organism>
<dbReference type="Gene3D" id="1.10.1740.10">
    <property type="match status" value="1"/>
</dbReference>
<gene>
    <name evidence="8" type="ORF">EBB54_29840</name>
</gene>
<protein>
    <submittedName>
        <fullName evidence="8">Sigma-70 family RNA polymerase sigma factor</fullName>
    </submittedName>
</protein>
<feature type="domain" description="RNA polymerase sigma-70 region 2" evidence="6">
    <location>
        <begin position="20"/>
        <end position="84"/>
    </location>
</feature>
<dbReference type="GO" id="GO:0016987">
    <property type="term" value="F:sigma factor activity"/>
    <property type="evidence" value="ECO:0007669"/>
    <property type="project" value="UniProtKB-KW"/>
</dbReference>
<dbReference type="InterPro" id="IPR013324">
    <property type="entry name" value="RNA_pol_sigma_r3/r4-like"/>
</dbReference>
<keyword evidence="5" id="KW-0804">Transcription</keyword>
<dbReference type="InterPro" id="IPR036388">
    <property type="entry name" value="WH-like_DNA-bd_sf"/>
</dbReference>
<dbReference type="Pfam" id="PF04542">
    <property type="entry name" value="Sigma70_r2"/>
    <property type="match status" value="1"/>
</dbReference>
<dbReference type="PANTHER" id="PTHR43133">
    <property type="entry name" value="RNA POLYMERASE ECF-TYPE SIGMA FACTO"/>
    <property type="match status" value="1"/>
</dbReference>
<dbReference type="InterPro" id="IPR039425">
    <property type="entry name" value="RNA_pol_sigma-70-like"/>
</dbReference>
<proteinExistence type="inferred from homology"/>
<sequence>MSAGNLRNRILYKDGYLEKLITDNYEPIYKYCCRHLNQRQAAEDITQETFLKFLNSLDNYRDYGKIRNYLYVIAGNLIRNYFRKPKEICTEEMPDSEETAPDHGDGILDRLMVREALSALEKTEKEIVILRYYQDLKLGDISKILGIPVSTVRYKLKNAEKQLRGRLDL</sequence>
<dbReference type="Pfam" id="PF08281">
    <property type="entry name" value="Sigma70_r4_2"/>
    <property type="match status" value="1"/>
</dbReference>
<dbReference type="AlphaFoldDB" id="A0A3R8JTA4"/>
<dbReference type="GO" id="GO:0006352">
    <property type="term" value="P:DNA-templated transcription initiation"/>
    <property type="evidence" value="ECO:0007669"/>
    <property type="project" value="InterPro"/>
</dbReference>
<dbReference type="GO" id="GO:0003677">
    <property type="term" value="F:DNA binding"/>
    <property type="evidence" value="ECO:0007669"/>
    <property type="project" value="UniProtKB-KW"/>
</dbReference>
<evidence type="ECO:0000259" key="6">
    <source>
        <dbReference type="Pfam" id="PF04542"/>
    </source>
</evidence>
<keyword evidence="3" id="KW-0731">Sigma factor</keyword>
<dbReference type="InterPro" id="IPR014284">
    <property type="entry name" value="RNA_pol_sigma-70_dom"/>
</dbReference>
<dbReference type="NCBIfam" id="TIGR02937">
    <property type="entry name" value="sigma70-ECF"/>
    <property type="match status" value="1"/>
</dbReference>
<dbReference type="InterPro" id="IPR013249">
    <property type="entry name" value="RNA_pol_sigma70_r4_t2"/>
</dbReference>
<evidence type="ECO:0000256" key="3">
    <source>
        <dbReference type="ARBA" id="ARBA00023082"/>
    </source>
</evidence>
<evidence type="ECO:0000259" key="7">
    <source>
        <dbReference type="Pfam" id="PF08281"/>
    </source>
</evidence>
<keyword evidence="9" id="KW-1185">Reference proteome</keyword>
<evidence type="ECO:0000256" key="1">
    <source>
        <dbReference type="ARBA" id="ARBA00010641"/>
    </source>
</evidence>
<evidence type="ECO:0000256" key="4">
    <source>
        <dbReference type="ARBA" id="ARBA00023125"/>
    </source>
</evidence>
<dbReference type="Proteomes" id="UP000274920">
    <property type="component" value="Unassembled WGS sequence"/>
</dbReference>
<keyword evidence="4" id="KW-0238">DNA-binding</keyword>
<evidence type="ECO:0000313" key="9">
    <source>
        <dbReference type="Proteomes" id="UP000274920"/>
    </source>
</evidence>
<comment type="caution">
    <text evidence="8">The sequence shown here is derived from an EMBL/GenBank/DDBJ whole genome shotgun (WGS) entry which is preliminary data.</text>
</comment>
<dbReference type="PANTHER" id="PTHR43133:SF8">
    <property type="entry name" value="RNA POLYMERASE SIGMA FACTOR HI_1459-RELATED"/>
    <property type="match status" value="1"/>
</dbReference>
<reference evidence="8" key="1">
    <citation type="submission" date="2018-10" db="EMBL/GenBank/DDBJ databases">
        <title>Schaedlerella arabinophila gen. nov. sp. nov., isolated from the mouse intestinal tract and comparative analysis with the genome of the closely related altered Schaedler flora strain ASF502.</title>
        <authorList>
            <person name="Miyake S."/>
            <person name="Soh M."/>
            <person name="Seedorf H."/>
        </authorList>
    </citation>
    <scope>NUCLEOTIDE SEQUENCE [LARGE SCALE GENOMIC DNA]</scope>
    <source>
        <strain evidence="8">DSM 106076</strain>
    </source>
</reference>
<name>A0A3R8JTA4_9FIRM</name>
<accession>A0A3R8JTA4</accession>
<dbReference type="SUPFAM" id="SSF88946">
    <property type="entry name" value="Sigma2 domain of RNA polymerase sigma factors"/>
    <property type="match status" value="1"/>
</dbReference>
<evidence type="ECO:0000256" key="2">
    <source>
        <dbReference type="ARBA" id="ARBA00023015"/>
    </source>
</evidence>
<evidence type="ECO:0000313" key="8">
    <source>
        <dbReference type="EMBL" id="RRK35066.1"/>
    </source>
</evidence>
<dbReference type="CDD" id="cd06171">
    <property type="entry name" value="Sigma70_r4"/>
    <property type="match status" value="1"/>
</dbReference>
<feature type="domain" description="RNA polymerase sigma factor 70 region 4 type 2" evidence="7">
    <location>
        <begin position="111"/>
        <end position="163"/>
    </location>
</feature>
<dbReference type="Gene3D" id="1.10.10.10">
    <property type="entry name" value="Winged helix-like DNA-binding domain superfamily/Winged helix DNA-binding domain"/>
    <property type="match status" value="1"/>
</dbReference>
<dbReference type="EMBL" id="RHJS01000002">
    <property type="protein sequence ID" value="RRK35066.1"/>
    <property type="molecule type" value="Genomic_DNA"/>
</dbReference>
<dbReference type="SUPFAM" id="SSF88659">
    <property type="entry name" value="Sigma3 and sigma4 domains of RNA polymerase sigma factors"/>
    <property type="match status" value="1"/>
</dbReference>
<dbReference type="InterPro" id="IPR007627">
    <property type="entry name" value="RNA_pol_sigma70_r2"/>
</dbReference>
<evidence type="ECO:0000256" key="5">
    <source>
        <dbReference type="ARBA" id="ARBA00023163"/>
    </source>
</evidence>
<dbReference type="InterPro" id="IPR013325">
    <property type="entry name" value="RNA_pol_sigma_r2"/>
</dbReference>
<dbReference type="RefSeq" id="WP_125130424.1">
    <property type="nucleotide sequence ID" value="NZ_RHJS01000002.1"/>
</dbReference>
<comment type="similarity">
    <text evidence="1">Belongs to the sigma-70 factor family. ECF subfamily.</text>
</comment>
<keyword evidence="2" id="KW-0805">Transcription regulation</keyword>